<accession>A0A3A2ZLA7</accession>
<dbReference type="STRING" id="2070753.A0A3A2ZLA7"/>
<dbReference type="InterPro" id="IPR021858">
    <property type="entry name" value="Fun_TF"/>
</dbReference>
<dbReference type="GO" id="GO:0005634">
    <property type="term" value="C:nucleus"/>
    <property type="evidence" value="ECO:0007669"/>
    <property type="project" value="UniProtKB-SubCell"/>
</dbReference>
<dbReference type="Pfam" id="PF00172">
    <property type="entry name" value="Zn_clus"/>
    <property type="match status" value="1"/>
</dbReference>
<dbReference type="SUPFAM" id="SSF57701">
    <property type="entry name" value="Zn2/Cys6 DNA-binding domain"/>
    <property type="match status" value="1"/>
</dbReference>
<dbReference type="Proteomes" id="UP000266188">
    <property type="component" value="Unassembled WGS sequence"/>
</dbReference>
<keyword evidence="2" id="KW-0805">Transcription regulation</keyword>
<organism evidence="8 9">
    <name type="scientific">Aspergillus sclerotialis</name>
    <dbReference type="NCBI Taxonomy" id="2070753"/>
    <lineage>
        <taxon>Eukaryota</taxon>
        <taxon>Fungi</taxon>
        <taxon>Dikarya</taxon>
        <taxon>Ascomycota</taxon>
        <taxon>Pezizomycotina</taxon>
        <taxon>Eurotiomycetes</taxon>
        <taxon>Eurotiomycetidae</taxon>
        <taxon>Eurotiales</taxon>
        <taxon>Aspergillaceae</taxon>
        <taxon>Aspergillus</taxon>
        <taxon>Aspergillus subgen. Polypaecilum</taxon>
    </lineage>
</organism>
<dbReference type="PROSITE" id="PS00463">
    <property type="entry name" value="ZN2_CY6_FUNGAL_1"/>
    <property type="match status" value="1"/>
</dbReference>
<evidence type="ECO:0000256" key="3">
    <source>
        <dbReference type="ARBA" id="ARBA00023125"/>
    </source>
</evidence>
<feature type="domain" description="Zn(2)-C6 fungal-type" evidence="7">
    <location>
        <begin position="6"/>
        <end position="36"/>
    </location>
</feature>
<evidence type="ECO:0000259" key="7">
    <source>
        <dbReference type="PROSITE" id="PS50048"/>
    </source>
</evidence>
<dbReference type="EMBL" id="MVGC01000136">
    <property type="protein sequence ID" value="RJE23083.1"/>
    <property type="molecule type" value="Genomic_DNA"/>
</dbReference>
<keyword evidence="9" id="KW-1185">Reference proteome</keyword>
<gene>
    <name evidence="8" type="ORF">PHISCL_04573</name>
</gene>
<evidence type="ECO:0000313" key="8">
    <source>
        <dbReference type="EMBL" id="RJE23083.1"/>
    </source>
</evidence>
<feature type="region of interest" description="Disordered" evidence="6">
    <location>
        <begin position="96"/>
        <end position="123"/>
    </location>
</feature>
<keyword evidence="3" id="KW-0238">DNA-binding</keyword>
<evidence type="ECO:0000256" key="6">
    <source>
        <dbReference type="SAM" id="MobiDB-lite"/>
    </source>
</evidence>
<feature type="compositionally biased region" description="Polar residues" evidence="6">
    <location>
        <begin position="96"/>
        <end position="118"/>
    </location>
</feature>
<name>A0A3A2ZLA7_9EURO</name>
<dbReference type="SMART" id="SM00066">
    <property type="entry name" value="GAL4"/>
    <property type="match status" value="1"/>
</dbReference>
<evidence type="ECO:0000256" key="4">
    <source>
        <dbReference type="ARBA" id="ARBA00023163"/>
    </source>
</evidence>
<reference evidence="9" key="1">
    <citation type="submission" date="2017-02" db="EMBL/GenBank/DDBJ databases">
        <authorList>
            <person name="Tafer H."/>
            <person name="Lopandic K."/>
        </authorList>
    </citation>
    <scope>NUCLEOTIDE SEQUENCE [LARGE SCALE GENOMIC DNA]</scope>
    <source>
        <strain evidence="9">CBS 366.77</strain>
    </source>
</reference>
<dbReference type="PROSITE" id="PS50048">
    <property type="entry name" value="ZN2_CY6_FUNGAL_2"/>
    <property type="match status" value="1"/>
</dbReference>
<sequence length="568" mass="63545">MRIGRGCDRCRRRHIRCNIEPGSSSCNACADLNYPCRPDPPFHFKSVRHVYQKSNNSTSKFELEWNPDQIWVRTPRSLIFVQDSPTNGVQYNDTDASNSLGNAPTYSTDAGPATNSLHDTPRPLSGVNRYAEGISTDTIQIQSTSPISPMNLNNIQTSLPSTLSIYSWTRPTSPWSYSRSQDIPPSLTSREAYLLRAFIEKIAPWVDICDFRSHFATEVPRRALEIPMVLKAVLALAACHDAIMSSASDWEASAYHGQCLEFLIAALAQPEDMYDDNLLITVVVLRIYEEMNQDTDQNCHLFGSNRLLNTMSKSASSGGLAEAVSWQFLRQAIYASVVEFQPLQLDLKNYERSSVFHRTDDAAYANRIVFQCARIVQLCTGPDAHTVDAETWDELAQSVEQWYSAKPITWQPLRSRSADVTENRPFPELWMVSPPAVVGLQYYHAAKVFLTASHARWRPGSDYEVARSRRIAEKIIAGHLLIVIGLSLSNESVHNAYFMACHLLYRWVVAILKACRERSGLEDRLDLDRAGAAVEGNTGTKLVKPSRVEAFIVAGETSETPDGFLGGL</sequence>
<dbReference type="PANTHER" id="PTHR37534:SF25">
    <property type="entry name" value="ZN(II)2CYS6 TRANSCRIPTION FACTOR (EUROFUNG)"/>
    <property type="match status" value="1"/>
</dbReference>
<evidence type="ECO:0000256" key="2">
    <source>
        <dbReference type="ARBA" id="ARBA00023015"/>
    </source>
</evidence>
<dbReference type="Pfam" id="PF11951">
    <property type="entry name" value="Fungal_trans_2"/>
    <property type="match status" value="1"/>
</dbReference>
<protein>
    <recommendedName>
        <fullName evidence="7">Zn(2)-C6 fungal-type domain-containing protein</fullName>
    </recommendedName>
</protein>
<dbReference type="Gene3D" id="4.10.240.10">
    <property type="entry name" value="Zn(2)-C6 fungal-type DNA-binding domain"/>
    <property type="match status" value="1"/>
</dbReference>
<dbReference type="GO" id="GO:0045944">
    <property type="term" value="P:positive regulation of transcription by RNA polymerase II"/>
    <property type="evidence" value="ECO:0007669"/>
    <property type="project" value="TreeGrafter"/>
</dbReference>
<dbReference type="InterPro" id="IPR001138">
    <property type="entry name" value="Zn2Cys6_DnaBD"/>
</dbReference>
<evidence type="ECO:0000256" key="1">
    <source>
        <dbReference type="ARBA" id="ARBA00004123"/>
    </source>
</evidence>
<dbReference type="GO" id="GO:0008270">
    <property type="term" value="F:zinc ion binding"/>
    <property type="evidence" value="ECO:0007669"/>
    <property type="project" value="InterPro"/>
</dbReference>
<dbReference type="InterPro" id="IPR036864">
    <property type="entry name" value="Zn2-C6_fun-type_DNA-bd_sf"/>
</dbReference>
<keyword evidence="4" id="KW-0804">Transcription</keyword>
<evidence type="ECO:0000313" key="9">
    <source>
        <dbReference type="Proteomes" id="UP000266188"/>
    </source>
</evidence>
<comment type="subcellular location">
    <subcellularLocation>
        <location evidence="1">Nucleus</location>
    </subcellularLocation>
</comment>
<comment type="caution">
    <text evidence="8">The sequence shown here is derived from an EMBL/GenBank/DDBJ whole genome shotgun (WGS) entry which is preliminary data.</text>
</comment>
<dbReference type="PANTHER" id="PTHR37534">
    <property type="entry name" value="TRANSCRIPTIONAL ACTIVATOR PROTEIN UGA3"/>
    <property type="match status" value="1"/>
</dbReference>
<dbReference type="OrthoDB" id="4525710at2759"/>
<dbReference type="GO" id="GO:0000976">
    <property type="term" value="F:transcription cis-regulatory region binding"/>
    <property type="evidence" value="ECO:0007669"/>
    <property type="project" value="TreeGrafter"/>
</dbReference>
<dbReference type="GO" id="GO:0000981">
    <property type="term" value="F:DNA-binding transcription factor activity, RNA polymerase II-specific"/>
    <property type="evidence" value="ECO:0007669"/>
    <property type="project" value="InterPro"/>
</dbReference>
<dbReference type="AlphaFoldDB" id="A0A3A2ZLA7"/>
<keyword evidence="5" id="KW-0539">Nucleus</keyword>
<proteinExistence type="predicted"/>
<evidence type="ECO:0000256" key="5">
    <source>
        <dbReference type="ARBA" id="ARBA00023242"/>
    </source>
</evidence>